<feature type="region of interest" description="Disordered" evidence="1">
    <location>
        <begin position="479"/>
        <end position="510"/>
    </location>
</feature>
<evidence type="ECO:0000313" key="3">
    <source>
        <dbReference type="EMBL" id="QDU88275.1"/>
    </source>
</evidence>
<feature type="region of interest" description="Disordered" evidence="1">
    <location>
        <begin position="49"/>
        <end position="169"/>
    </location>
</feature>
<dbReference type="OrthoDB" id="288124at2"/>
<keyword evidence="2" id="KW-0472">Membrane</keyword>
<dbReference type="InterPro" id="IPR036465">
    <property type="entry name" value="vWFA_dom_sf"/>
</dbReference>
<evidence type="ECO:0000256" key="2">
    <source>
        <dbReference type="SAM" id="Phobius"/>
    </source>
</evidence>
<dbReference type="RefSeq" id="WP_145283028.1">
    <property type="nucleotide sequence ID" value="NZ_CP036291.1"/>
</dbReference>
<dbReference type="EMBL" id="CP036291">
    <property type="protein sequence ID" value="QDU88275.1"/>
    <property type="molecule type" value="Genomic_DNA"/>
</dbReference>
<feature type="compositionally biased region" description="Polar residues" evidence="1">
    <location>
        <begin position="500"/>
        <end position="510"/>
    </location>
</feature>
<keyword evidence="4" id="KW-1185">Reference proteome</keyword>
<dbReference type="Proteomes" id="UP000317429">
    <property type="component" value="Chromosome"/>
</dbReference>
<gene>
    <name evidence="3" type="ORF">Pla175_16490</name>
</gene>
<feature type="region of interest" description="Disordered" evidence="1">
    <location>
        <begin position="1"/>
        <end position="22"/>
    </location>
</feature>
<proteinExistence type="predicted"/>
<sequence>MSEPGHDRAGPSTSDRLEEARQRLTRLEVEAHRLRADLARMEADREDTIADAMELGREPLNRAEAPLQATPDSPPPVFHATPHPAAKRYQPTPADRAVSSKDSVPAEPARPAFTPATGARFSAGRGSVEAPGTPRAQRPRGAIVSSKPLPRRRGGRNPGAKPGTKRRRNKTPSWVISVLVHVALLLLFGLATFATLQNDPQLFFASASETDDLNDEMLDFSEFEFEESDLEDVQFEEVALESVVENAMELESPEMESSAAAQIGDSLSDLAAMDVGSLMTAVNVGGSTDGGTAGQGSGDASGGRMGSISFFGRKVQAGRVMFVLDNSASMVDGRMETALLEVQRSVAALSPKQSFYVCVYSDEAFPMFYPQPTLEMIPATPANKQRLASWLTTVPIGPGDYRSQIAALEGAVNLRPDVIYLLTDEDIRSSVAKEFLLTPKRFGVPMHVFGMTATNADGIALLEAIAAAQGGGYQDVTISPDAQSQAKARPIRRYRKPDTWMSSTTAPGVR</sequence>
<dbReference type="AlphaFoldDB" id="A0A518D9V8"/>
<reference evidence="3 4" key="1">
    <citation type="submission" date="2019-02" db="EMBL/GenBank/DDBJ databases">
        <title>Deep-cultivation of Planctomycetes and their phenomic and genomic characterization uncovers novel biology.</title>
        <authorList>
            <person name="Wiegand S."/>
            <person name="Jogler M."/>
            <person name="Boedeker C."/>
            <person name="Pinto D."/>
            <person name="Vollmers J."/>
            <person name="Rivas-Marin E."/>
            <person name="Kohn T."/>
            <person name="Peeters S.H."/>
            <person name="Heuer A."/>
            <person name="Rast P."/>
            <person name="Oberbeckmann S."/>
            <person name="Bunk B."/>
            <person name="Jeske O."/>
            <person name="Meyerdierks A."/>
            <person name="Storesund J.E."/>
            <person name="Kallscheuer N."/>
            <person name="Luecker S."/>
            <person name="Lage O.M."/>
            <person name="Pohl T."/>
            <person name="Merkel B.J."/>
            <person name="Hornburger P."/>
            <person name="Mueller R.-W."/>
            <person name="Bruemmer F."/>
            <person name="Labrenz M."/>
            <person name="Spormann A.M."/>
            <person name="Op den Camp H."/>
            <person name="Overmann J."/>
            <person name="Amann R."/>
            <person name="Jetten M.S.M."/>
            <person name="Mascher T."/>
            <person name="Medema M.H."/>
            <person name="Devos D.P."/>
            <person name="Kaster A.-K."/>
            <person name="Ovreas L."/>
            <person name="Rohde M."/>
            <person name="Galperin M.Y."/>
            <person name="Jogler C."/>
        </authorList>
    </citation>
    <scope>NUCLEOTIDE SEQUENCE [LARGE SCALE GENOMIC DNA]</scope>
    <source>
        <strain evidence="3 4">Pla175</strain>
    </source>
</reference>
<keyword evidence="2" id="KW-1133">Transmembrane helix</keyword>
<evidence type="ECO:0000313" key="4">
    <source>
        <dbReference type="Proteomes" id="UP000317429"/>
    </source>
</evidence>
<dbReference type="SUPFAM" id="SSF53300">
    <property type="entry name" value="vWA-like"/>
    <property type="match status" value="1"/>
</dbReference>
<dbReference type="Gene3D" id="3.40.50.410">
    <property type="entry name" value="von Willebrand factor, type A domain"/>
    <property type="match status" value="1"/>
</dbReference>
<organism evidence="3 4">
    <name type="scientific">Pirellulimonas nuda</name>
    <dbReference type="NCBI Taxonomy" id="2528009"/>
    <lineage>
        <taxon>Bacteria</taxon>
        <taxon>Pseudomonadati</taxon>
        <taxon>Planctomycetota</taxon>
        <taxon>Planctomycetia</taxon>
        <taxon>Pirellulales</taxon>
        <taxon>Lacipirellulaceae</taxon>
        <taxon>Pirellulimonas</taxon>
    </lineage>
</organism>
<name>A0A518D9V8_9BACT</name>
<evidence type="ECO:0000256" key="1">
    <source>
        <dbReference type="SAM" id="MobiDB-lite"/>
    </source>
</evidence>
<keyword evidence="2" id="KW-0812">Transmembrane</keyword>
<feature type="transmembrane region" description="Helical" evidence="2">
    <location>
        <begin position="174"/>
        <end position="196"/>
    </location>
</feature>
<dbReference type="CDD" id="cd00198">
    <property type="entry name" value="vWFA"/>
    <property type="match status" value="1"/>
</dbReference>
<accession>A0A518D9V8</accession>
<protein>
    <recommendedName>
        <fullName evidence="5">VWFA domain-containing protein</fullName>
    </recommendedName>
</protein>
<evidence type="ECO:0008006" key="5">
    <source>
        <dbReference type="Google" id="ProtNLM"/>
    </source>
</evidence>
<feature type="compositionally biased region" description="Basic and acidic residues" evidence="1">
    <location>
        <begin position="49"/>
        <end position="61"/>
    </location>
</feature>
<dbReference type="KEGG" id="pnd:Pla175_16490"/>